<proteinExistence type="predicted"/>
<sequence length="109" mass="12663">MNVIPDNSIVVSDIATNTVKLRVKGELSVREVEDLGFSASEQFMVKTVKDEDEKLDLIKSLVKIDALFLFGYGWYPSEVMDFYKEKNDYIGKYKVISWSDRDHYKIEVK</sequence>
<evidence type="ECO:0000313" key="1">
    <source>
        <dbReference type="EMBL" id="MBN3107139.1"/>
    </source>
</evidence>
<evidence type="ECO:0000313" key="3">
    <source>
        <dbReference type="Proteomes" id="UP000269351"/>
    </source>
</evidence>
<reference evidence="2 3" key="2">
    <citation type="submission" date="2020-11" db="EMBL/GenBank/DDBJ databases">
        <title>Complete genome sequence of Pectobacterium brasiliense strain F126.</title>
        <authorList>
            <person name="Miroshnikov K."/>
            <person name="Vo T.N.H."/>
            <person name="Khodykina M.V."/>
            <person name="Kabanova A.P."/>
            <person name="Shneider M."/>
            <person name="Korzhenkov A."/>
            <person name="Toschakov S.V."/>
            <person name="Miroshnikov K.A."/>
            <person name="Ignatov A.N."/>
            <person name="Mikhailova Y.V."/>
            <person name="Shelenkov A."/>
            <person name="Yanushevich Y.G."/>
            <person name="Evseev P.V."/>
        </authorList>
    </citation>
    <scope>NUCLEOTIDE SEQUENCE [LARGE SCALE GENOMIC DNA]</scope>
    <source>
        <strain evidence="2 3">F126</strain>
    </source>
</reference>
<accession>A0A3S0XNY6</accession>
<dbReference type="Proteomes" id="UP000269351">
    <property type="component" value="Chromosome"/>
</dbReference>
<gene>
    <name evidence="2" type="ORF">F126LOC_004955</name>
    <name evidence="1" type="ORF">H4F48_13790</name>
</gene>
<organism evidence="2 3">
    <name type="scientific">Pectobacterium brasiliense</name>
    <dbReference type="NCBI Taxonomy" id="180957"/>
    <lineage>
        <taxon>Bacteria</taxon>
        <taxon>Pseudomonadati</taxon>
        <taxon>Pseudomonadota</taxon>
        <taxon>Gammaproteobacteria</taxon>
        <taxon>Enterobacterales</taxon>
        <taxon>Pectobacteriaceae</taxon>
        <taxon>Pectobacterium</taxon>
    </lineage>
</organism>
<dbReference type="RefSeq" id="WP_119872312.1">
    <property type="nucleotide sequence ID" value="NZ_BSWF01000012.1"/>
</dbReference>
<reference evidence="1 4" key="1">
    <citation type="submission" date="2020-07" db="EMBL/GenBank/DDBJ databases">
        <title>A pangenomic view of the genus Pectobacterium provides insights into genome organization, phylogeny, and virulence.</title>
        <authorList>
            <person name="Jonkheer E."/>
            <person name="Brankovics B."/>
            <person name="Houwers I."/>
            <person name="Van Der Wolf J."/>
            <person name="Bonants P."/>
            <person name="Vreeburg R."/>
            <person name="Bollema R."/>
            <person name="De Haan J."/>
            <person name="Berke L."/>
            <person name="De Ridder D."/>
            <person name="Smit S."/>
            <person name="Van Der Lee T.A.J."/>
        </authorList>
    </citation>
    <scope>NUCLEOTIDE SEQUENCE [LARGE SCALE GENOMIC DNA]</scope>
    <source>
        <strain evidence="1 4">NAK:384</strain>
    </source>
</reference>
<dbReference type="Proteomes" id="UP000762586">
    <property type="component" value="Unassembled WGS sequence"/>
</dbReference>
<dbReference type="AlphaFoldDB" id="A0A3S0XNY6"/>
<dbReference type="EMBL" id="JACGET010000015">
    <property type="protein sequence ID" value="MBN3107139.1"/>
    <property type="molecule type" value="Genomic_DNA"/>
</dbReference>
<evidence type="ECO:0000313" key="2">
    <source>
        <dbReference type="EMBL" id="QPK25161.1"/>
    </source>
</evidence>
<name>A0A3S0XNY6_9GAMM</name>
<dbReference type="EMBL" id="CP065031">
    <property type="protein sequence ID" value="QPK25161.1"/>
    <property type="molecule type" value="Genomic_DNA"/>
</dbReference>
<keyword evidence="4" id="KW-1185">Reference proteome</keyword>
<protein>
    <submittedName>
        <fullName evidence="2">Uncharacterized protein</fullName>
    </submittedName>
</protein>
<evidence type="ECO:0000313" key="4">
    <source>
        <dbReference type="Proteomes" id="UP000762586"/>
    </source>
</evidence>